<evidence type="ECO:0000256" key="1">
    <source>
        <dbReference type="SAM" id="MobiDB-lite"/>
    </source>
</evidence>
<protein>
    <submittedName>
        <fullName evidence="2">Uncharacterized protein</fullName>
    </submittedName>
</protein>
<feature type="compositionally biased region" description="Low complexity" evidence="1">
    <location>
        <begin position="54"/>
        <end position="65"/>
    </location>
</feature>
<organism evidence="2 3">
    <name type="scientific">Sorangium cellulosum</name>
    <name type="common">Polyangium cellulosum</name>
    <dbReference type="NCBI Taxonomy" id="56"/>
    <lineage>
        <taxon>Bacteria</taxon>
        <taxon>Pseudomonadati</taxon>
        <taxon>Myxococcota</taxon>
        <taxon>Polyangia</taxon>
        <taxon>Polyangiales</taxon>
        <taxon>Polyangiaceae</taxon>
        <taxon>Sorangium</taxon>
    </lineage>
</organism>
<dbReference type="RefSeq" id="WP_104978174.1">
    <property type="nucleotide sequence ID" value="NZ_CP012673.1"/>
</dbReference>
<reference evidence="2 3" key="1">
    <citation type="submission" date="2015-09" db="EMBL/GenBank/DDBJ databases">
        <title>Sorangium comparison.</title>
        <authorList>
            <person name="Zaburannyi N."/>
            <person name="Bunk B."/>
            <person name="Overmann J."/>
            <person name="Mueller R."/>
        </authorList>
    </citation>
    <scope>NUCLEOTIDE SEQUENCE [LARGE SCALE GENOMIC DNA]</scope>
    <source>
        <strain evidence="2 3">So ce26</strain>
    </source>
</reference>
<dbReference type="EMBL" id="CP012673">
    <property type="protein sequence ID" value="AUX40363.1"/>
    <property type="molecule type" value="Genomic_DNA"/>
</dbReference>
<gene>
    <name evidence="2" type="ORF">SOCE26_017630</name>
</gene>
<feature type="compositionally biased region" description="Basic and acidic residues" evidence="1">
    <location>
        <begin position="78"/>
        <end position="87"/>
    </location>
</feature>
<dbReference type="Proteomes" id="UP000238348">
    <property type="component" value="Chromosome"/>
</dbReference>
<feature type="region of interest" description="Disordered" evidence="1">
    <location>
        <begin position="21"/>
        <end position="87"/>
    </location>
</feature>
<proteinExistence type="predicted"/>
<evidence type="ECO:0000313" key="3">
    <source>
        <dbReference type="Proteomes" id="UP000238348"/>
    </source>
</evidence>
<name>A0A2L0EM35_SORCE</name>
<sequence length="87" mass="8755">MRRFLLLIAACALCACSEDLRPVPQDSGVGSDAGPPPDAGPQDDAGPAPGGDAGPDAAPPASLLERPGELPRPPAGRLPDDLKPPVR</sequence>
<dbReference type="AlphaFoldDB" id="A0A2L0EM35"/>
<evidence type="ECO:0000313" key="2">
    <source>
        <dbReference type="EMBL" id="AUX40363.1"/>
    </source>
</evidence>
<dbReference type="PROSITE" id="PS51257">
    <property type="entry name" value="PROKAR_LIPOPROTEIN"/>
    <property type="match status" value="1"/>
</dbReference>
<accession>A0A2L0EM35</accession>